<dbReference type="EMBL" id="JAPXFL010000015">
    <property type="protein sequence ID" value="KAK9497159.1"/>
    <property type="molecule type" value="Genomic_DNA"/>
</dbReference>
<organism evidence="1 2">
    <name type="scientific">Rhynocoris fuscipes</name>
    <dbReference type="NCBI Taxonomy" id="488301"/>
    <lineage>
        <taxon>Eukaryota</taxon>
        <taxon>Metazoa</taxon>
        <taxon>Ecdysozoa</taxon>
        <taxon>Arthropoda</taxon>
        <taxon>Hexapoda</taxon>
        <taxon>Insecta</taxon>
        <taxon>Pterygota</taxon>
        <taxon>Neoptera</taxon>
        <taxon>Paraneoptera</taxon>
        <taxon>Hemiptera</taxon>
        <taxon>Heteroptera</taxon>
        <taxon>Panheteroptera</taxon>
        <taxon>Cimicomorpha</taxon>
        <taxon>Reduviidae</taxon>
        <taxon>Harpactorinae</taxon>
        <taxon>Harpactorini</taxon>
        <taxon>Rhynocoris</taxon>
    </lineage>
</organism>
<name>A0AAW1CIB9_9HEMI</name>
<reference evidence="1 2" key="1">
    <citation type="submission" date="2022-12" db="EMBL/GenBank/DDBJ databases">
        <title>Chromosome-level genome assembly of true bugs.</title>
        <authorList>
            <person name="Ma L."/>
            <person name="Li H."/>
        </authorList>
    </citation>
    <scope>NUCLEOTIDE SEQUENCE [LARGE SCALE GENOMIC DNA]</scope>
    <source>
        <strain evidence="1">Lab_2022b</strain>
    </source>
</reference>
<evidence type="ECO:0000313" key="1">
    <source>
        <dbReference type="EMBL" id="KAK9497159.1"/>
    </source>
</evidence>
<dbReference type="Proteomes" id="UP001461498">
    <property type="component" value="Unassembled WGS sequence"/>
</dbReference>
<keyword evidence="2" id="KW-1185">Reference proteome</keyword>
<proteinExistence type="predicted"/>
<dbReference type="AlphaFoldDB" id="A0AAW1CIB9"/>
<evidence type="ECO:0000313" key="2">
    <source>
        <dbReference type="Proteomes" id="UP001461498"/>
    </source>
</evidence>
<protein>
    <submittedName>
        <fullName evidence="1">Uncharacterized protein</fullName>
    </submittedName>
</protein>
<gene>
    <name evidence="1" type="ORF">O3M35_004528</name>
</gene>
<accession>A0AAW1CIB9</accession>
<comment type="caution">
    <text evidence="1">The sequence shown here is derived from an EMBL/GenBank/DDBJ whole genome shotgun (WGS) entry which is preliminary data.</text>
</comment>
<sequence>MIIINVYFCCLKVMQQLEEEALMEQCIEAMIEDELENKPQENADFVYDFQKMCVQEKAELARKVSYY</sequence>